<keyword evidence="8" id="KW-1185">Reference proteome</keyword>
<dbReference type="Pfam" id="PF01554">
    <property type="entry name" value="MatE"/>
    <property type="match status" value="2"/>
</dbReference>
<feature type="transmembrane region" description="Helical" evidence="6">
    <location>
        <begin position="181"/>
        <end position="207"/>
    </location>
</feature>
<dbReference type="CDD" id="cd13132">
    <property type="entry name" value="MATE_eukaryotic"/>
    <property type="match status" value="1"/>
</dbReference>
<keyword evidence="5 6" id="KW-0472">Membrane</keyword>
<feature type="transmembrane region" description="Helical" evidence="6">
    <location>
        <begin position="372"/>
        <end position="390"/>
    </location>
</feature>
<feature type="transmembrane region" description="Helical" evidence="6">
    <location>
        <begin position="145"/>
        <end position="169"/>
    </location>
</feature>
<feature type="transmembrane region" description="Helical" evidence="6">
    <location>
        <begin position="330"/>
        <end position="351"/>
    </location>
</feature>
<feature type="transmembrane region" description="Helical" evidence="6">
    <location>
        <begin position="227"/>
        <end position="245"/>
    </location>
</feature>
<proteinExistence type="inferred from homology"/>
<comment type="caution">
    <text evidence="7">The sequence shown here is derived from an EMBL/GenBank/DDBJ whole genome shotgun (WGS) entry which is preliminary data.</text>
</comment>
<feature type="transmembrane region" description="Helical" evidence="6">
    <location>
        <begin position="447"/>
        <end position="471"/>
    </location>
</feature>
<name>A0AAV5RFR7_STABA</name>
<feature type="transmembrane region" description="Helical" evidence="6">
    <location>
        <begin position="551"/>
        <end position="570"/>
    </location>
</feature>
<dbReference type="EMBL" id="BTGC01000003">
    <property type="protein sequence ID" value="GMM50072.1"/>
    <property type="molecule type" value="Genomic_DNA"/>
</dbReference>
<dbReference type="PANTHER" id="PTHR11206">
    <property type="entry name" value="MULTIDRUG RESISTANCE PROTEIN"/>
    <property type="match status" value="1"/>
</dbReference>
<keyword evidence="4 6" id="KW-1133">Transmembrane helix</keyword>
<feature type="transmembrane region" description="Helical" evidence="6">
    <location>
        <begin position="523"/>
        <end position="545"/>
    </location>
</feature>
<dbReference type="NCBIfam" id="TIGR00797">
    <property type="entry name" value="matE"/>
    <property type="match status" value="1"/>
</dbReference>
<accession>A0AAV5RFR7</accession>
<gene>
    <name evidence="7" type="ORF">DASB73_010300</name>
</gene>
<dbReference type="GO" id="GO:1990961">
    <property type="term" value="P:xenobiotic detoxification by transmembrane export across the plasma membrane"/>
    <property type="evidence" value="ECO:0007669"/>
    <property type="project" value="InterPro"/>
</dbReference>
<dbReference type="Proteomes" id="UP001362899">
    <property type="component" value="Unassembled WGS sequence"/>
</dbReference>
<feature type="transmembrane region" description="Helical" evidence="6">
    <location>
        <begin position="295"/>
        <end position="318"/>
    </location>
</feature>
<evidence type="ECO:0000313" key="8">
    <source>
        <dbReference type="Proteomes" id="UP001362899"/>
    </source>
</evidence>
<evidence type="ECO:0000256" key="2">
    <source>
        <dbReference type="ARBA" id="ARBA00010199"/>
    </source>
</evidence>
<dbReference type="GO" id="GO:0015297">
    <property type="term" value="F:antiporter activity"/>
    <property type="evidence" value="ECO:0007669"/>
    <property type="project" value="InterPro"/>
</dbReference>
<protein>
    <submittedName>
        <fullName evidence="7">Erc1 protein</fullName>
    </submittedName>
</protein>
<evidence type="ECO:0000256" key="5">
    <source>
        <dbReference type="ARBA" id="ARBA00023136"/>
    </source>
</evidence>
<reference evidence="7 8" key="1">
    <citation type="journal article" date="2023" name="Elife">
        <title>Identification of key yeast species and microbe-microbe interactions impacting larval growth of Drosophila in the wild.</title>
        <authorList>
            <person name="Mure A."/>
            <person name="Sugiura Y."/>
            <person name="Maeda R."/>
            <person name="Honda K."/>
            <person name="Sakurai N."/>
            <person name="Takahashi Y."/>
            <person name="Watada M."/>
            <person name="Katoh T."/>
            <person name="Gotoh A."/>
            <person name="Gotoh Y."/>
            <person name="Taniguchi I."/>
            <person name="Nakamura K."/>
            <person name="Hayashi T."/>
            <person name="Katayama T."/>
            <person name="Uemura T."/>
            <person name="Hattori Y."/>
        </authorList>
    </citation>
    <scope>NUCLEOTIDE SEQUENCE [LARGE SCALE GENOMIC DNA]</scope>
    <source>
        <strain evidence="7 8">SB-73</strain>
    </source>
</reference>
<organism evidence="7 8">
    <name type="scientific">Starmerella bacillaris</name>
    <name type="common">Yeast</name>
    <name type="synonym">Candida zemplinina</name>
    <dbReference type="NCBI Taxonomy" id="1247836"/>
    <lineage>
        <taxon>Eukaryota</taxon>
        <taxon>Fungi</taxon>
        <taxon>Dikarya</taxon>
        <taxon>Ascomycota</taxon>
        <taxon>Saccharomycotina</taxon>
        <taxon>Dipodascomycetes</taxon>
        <taxon>Dipodascales</taxon>
        <taxon>Trichomonascaceae</taxon>
        <taxon>Starmerella</taxon>
    </lineage>
</organism>
<dbReference type="InterPro" id="IPR002528">
    <property type="entry name" value="MATE_fam"/>
</dbReference>
<keyword evidence="3 6" id="KW-0812">Transmembrane</keyword>
<feature type="transmembrane region" description="Helical" evidence="6">
    <location>
        <begin position="491"/>
        <end position="511"/>
    </location>
</feature>
<evidence type="ECO:0000256" key="3">
    <source>
        <dbReference type="ARBA" id="ARBA00022692"/>
    </source>
</evidence>
<evidence type="ECO:0000256" key="4">
    <source>
        <dbReference type="ARBA" id="ARBA00022989"/>
    </source>
</evidence>
<dbReference type="GO" id="GO:0016020">
    <property type="term" value="C:membrane"/>
    <property type="evidence" value="ECO:0007669"/>
    <property type="project" value="UniProtKB-SubCell"/>
</dbReference>
<sequence length="587" mass="63728">MEDEDDIPTPYISTENNPIRHHGVSNVVGSLGRQGFHMPPSRRGENQARSLVFSDNLDNNSLYTSSTPRLNTDIDDEGEAAILEEGIFAPSEPQRELNERNALLALNSNAYGSTSRVSSASRVSRNPWTSTGDSLHTTVLFELKLLVVNSIPLAITFFLQYSLIMASFFNVGHLGKLELGAVSLGAMTSSITGIAFVQGMSTCLDTLCSQAYGAGRPDLVGLYFQKGVLLVLIGLFPILVLWYNASTVLRYIVADEPDSEKLLQLATKYLRVMIFAMPGYTLFECGKRFLQAQNIFHASTIILVICAPLNILLTYVLVWNKHIGMGFVGAPLAVAITDNLLAILFVLYVVFFDGKKCWNGFTWKVFRNWAPLVQLAIPGLIMIESEFLAYEVMTLAASYLGTTDLAAQTILSSITSLAYEIPFAVGCAASTRVATLIGSGMPSAARLAAGVASAVAVTIGALDATIIMIFRKSLTSFFSNDETVIAIASKYVYLCAFMHFFDATAAVLAGIIRGQGRQRIGGYINFSCYYIIGVPAGLLLCFKYGYGLPGIWIGFNSALIAVVIASLLALRASNWSHYVRVANSRDA</sequence>
<feature type="transmembrane region" description="Helical" evidence="6">
    <location>
        <begin position="410"/>
        <end position="435"/>
    </location>
</feature>
<evidence type="ECO:0000256" key="6">
    <source>
        <dbReference type="SAM" id="Phobius"/>
    </source>
</evidence>
<dbReference type="AlphaFoldDB" id="A0AAV5RFR7"/>
<comment type="similarity">
    <text evidence="2">Belongs to the multi antimicrobial extrusion (MATE) (TC 2.A.66.1) family.</text>
</comment>
<dbReference type="InterPro" id="IPR045069">
    <property type="entry name" value="MATE_euk"/>
</dbReference>
<dbReference type="GO" id="GO:0042910">
    <property type="term" value="F:xenobiotic transmembrane transporter activity"/>
    <property type="evidence" value="ECO:0007669"/>
    <property type="project" value="InterPro"/>
</dbReference>
<evidence type="ECO:0000313" key="7">
    <source>
        <dbReference type="EMBL" id="GMM50072.1"/>
    </source>
</evidence>
<comment type="subcellular location">
    <subcellularLocation>
        <location evidence="1">Membrane</location>
        <topology evidence="1">Multi-pass membrane protein</topology>
    </subcellularLocation>
</comment>
<evidence type="ECO:0000256" key="1">
    <source>
        <dbReference type="ARBA" id="ARBA00004141"/>
    </source>
</evidence>